<keyword evidence="1" id="KW-1133">Transmembrane helix</keyword>
<feature type="transmembrane region" description="Helical" evidence="1">
    <location>
        <begin position="62"/>
        <end position="79"/>
    </location>
</feature>
<reference evidence="2 3" key="1">
    <citation type="submission" date="2019-06" db="EMBL/GenBank/DDBJ databases">
        <authorList>
            <person name="Li M."/>
        </authorList>
    </citation>
    <scope>NUCLEOTIDE SEQUENCE [LARGE SCALE GENOMIC DNA]</scope>
    <source>
        <strain evidence="2 3">BGMRC2036</strain>
    </source>
</reference>
<organism evidence="2 3">
    <name type="scientific">Martelella alba</name>
    <dbReference type="NCBI Taxonomy" id="2590451"/>
    <lineage>
        <taxon>Bacteria</taxon>
        <taxon>Pseudomonadati</taxon>
        <taxon>Pseudomonadota</taxon>
        <taxon>Alphaproteobacteria</taxon>
        <taxon>Hyphomicrobiales</taxon>
        <taxon>Aurantimonadaceae</taxon>
        <taxon>Martelella</taxon>
    </lineage>
</organism>
<sequence>MIFGSLSIDGGVIHTHRDSYLIKGLSVISVRRPFLPTGLLIAASIGGFGLAYGDLLHPGERIIIALIALAALGGGWTLGQLQLLSRDLRGSELSGAIYGSYGHLNRLRRQIVAAKHGDRPEGAA</sequence>
<evidence type="ECO:0000313" key="3">
    <source>
        <dbReference type="Proteomes" id="UP000318801"/>
    </source>
</evidence>
<comment type="caution">
    <text evidence="2">The sequence shown here is derived from an EMBL/GenBank/DDBJ whole genome shotgun (WGS) entry which is preliminary data.</text>
</comment>
<dbReference type="EMBL" id="VHLG01000001">
    <property type="protein sequence ID" value="TPW33121.1"/>
    <property type="molecule type" value="Genomic_DNA"/>
</dbReference>
<feature type="transmembrane region" description="Helical" evidence="1">
    <location>
        <begin position="33"/>
        <end position="50"/>
    </location>
</feature>
<accession>A0A506UIG2</accession>
<gene>
    <name evidence="2" type="ORF">FJU08_00700</name>
</gene>
<proteinExistence type="predicted"/>
<dbReference type="Proteomes" id="UP000318801">
    <property type="component" value="Unassembled WGS sequence"/>
</dbReference>
<evidence type="ECO:0000313" key="2">
    <source>
        <dbReference type="EMBL" id="TPW33121.1"/>
    </source>
</evidence>
<evidence type="ECO:0000256" key="1">
    <source>
        <dbReference type="SAM" id="Phobius"/>
    </source>
</evidence>
<name>A0A506UIG2_9HYPH</name>
<dbReference type="RefSeq" id="WP_141147056.1">
    <property type="nucleotide sequence ID" value="NZ_VHLG01000001.1"/>
</dbReference>
<keyword evidence="1" id="KW-0812">Transmembrane</keyword>
<dbReference type="AlphaFoldDB" id="A0A506UIG2"/>
<dbReference type="OrthoDB" id="8452010at2"/>
<keyword evidence="1" id="KW-0472">Membrane</keyword>
<keyword evidence="3" id="KW-1185">Reference proteome</keyword>
<protein>
    <submittedName>
        <fullName evidence="2">Uncharacterized protein</fullName>
    </submittedName>
</protein>